<gene>
    <name evidence="1" type="ORF">CDL15_Pgr012232</name>
</gene>
<reference evidence="2" key="1">
    <citation type="journal article" date="2017" name="Plant J.">
        <title>The pomegranate (Punica granatum L.) genome and the genomics of punicalagin biosynthesis.</title>
        <authorList>
            <person name="Qin G."/>
            <person name="Xu C."/>
            <person name="Ming R."/>
            <person name="Tang H."/>
            <person name="Guyot R."/>
            <person name="Kramer E.M."/>
            <person name="Hu Y."/>
            <person name="Yi X."/>
            <person name="Qi Y."/>
            <person name="Xu X."/>
            <person name="Gao Z."/>
            <person name="Pan H."/>
            <person name="Jian J."/>
            <person name="Tian Y."/>
            <person name="Yue Z."/>
            <person name="Xu Y."/>
        </authorList>
    </citation>
    <scope>NUCLEOTIDE SEQUENCE [LARGE SCALE GENOMIC DNA]</scope>
    <source>
        <strain evidence="2">cv. Dabenzi</strain>
    </source>
</reference>
<evidence type="ECO:0000313" key="2">
    <source>
        <dbReference type="Proteomes" id="UP000197138"/>
    </source>
</evidence>
<protein>
    <submittedName>
        <fullName evidence="1">Uncharacterized protein</fullName>
    </submittedName>
</protein>
<sequence length="68" mass="7650">MGVTSRIQKVLRATSVICRRSKPEEAKVFVVGSGHEDCVRGQHQYSSAVRIEKSESGMRSRLINSRFL</sequence>
<comment type="caution">
    <text evidence="1">The sequence shown here is derived from an EMBL/GenBank/DDBJ whole genome shotgun (WGS) entry which is preliminary data.</text>
</comment>
<evidence type="ECO:0000313" key="1">
    <source>
        <dbReference type="EMBL" id="OWM85982.1"/>
    </source>
</evidence>
<proteinExistence type="predicted"/>
<dbReference type="Proteomes" id="UP000197138">
    <property type="component" value="Unassembled WGS sequence"/>
</dbReference>
<dbReference type="AlphaFoldDB" id="A0A218XNX7"/>
<accession>A0A218XNX7</accession>
<dbReference type="EMBL" id="MTKT01001111">
    <property type="protein sequence ID" value="OWM85982.1"/>
    <property type="molecule type" value="Genomic_DNA"/>
</dbReference>
<organism evidence="1 2">
    <name type="scientific">Punica granatum</name>
    <name type="common">Pomegranate</name>
    <dbReference type="NCBI Taxonomy" id="22663"/>
    <lineage>
        <taxon>Eukaryota</taxon>
        <taxon>Viridiplantae</taxon>
        <taxon>Streptophyta</taxon>
        <taxon>Embryophyta</taxon>
        <taxon>Tracheophyta</taxon>
        <taxon>Spermatophyta</taxon>
        <taxon>Magnoliopsida</taxon>
        <taxon>eudicotyledons</taxon>
        <taxon>Gunneridae</taxon>
        <taxon>Pentapetalae</taxon>
        <taxon>rosids</taxon>
        <taxon>malvids</taxon>
        <taxon>Myrtales</taxon>
        <taxon>Lythraceae</taxon>
        <taxon>Punica</taxon>
    </lineage>
</organism>
<name>A0A218XNX7_PUNGR</name>